<evidence type="ECO:0000313" key="8">
    <source>
        <dbReference type="EMBL" id="MBU2689564.1"/>
    </source>
</evidence>
<reference evidence="8" key="1">
    <citation type="submission" date="2021-05" db="EMBL/GenBank/DDBJ databases">
        <title>Energy efficiency and biological interactions define the core microbiome of deep oligotrophic groundwater.</title>
        <authorList>
            <person name="Mehrshad M."/>
            <person name="Lopez-Fernandez M."/>
            <person name="Bell E."/>
            <person name="Bernier-Latmani R."/>
            <person name="Bertilsson S."/>
            <person name="Dopson M."/>
        </authorList>
    </citation>
    <scope>NUCLEOTIDE SEQUENCE</scope>
    <source>
        <strain evidence="8">Modern_marine.mb.64</strain>
    </source>
</reference>
<sequence length="395" mass="42841">MPHYPRIVPAVTQIPSGFTFSPLAQKLAKHKGPLFPLHVGDTWMEPFEGGRMENLLSLEHDGLHRYTAPRGIREVIETVAAKVVAENKIPCTKDSVIMTAGATGALASAIGATISEGDEVLILSPFWPLIRNIVRTFRGTPVEVPFYDRIVCDCPPANKISTADEALAAVQAKYTPRTAAIYVSTPNNPTGAVLSEEILQALASWASAKNLWIFSDEVYEYLAYTKPHISIARFAPERTLTAFSFSKTYGMAGNRAGYLVGPQVIMDAILKVSTHLIYSAPTAGQIAGMRAIQSGGAWLDRARAQYQEIGDEMADLLSLPRPEGSTFLFFDASPHLDDRGIGGFLEDCLEDGVVLTPGSSCGAGYENWVRLCYTCVAPDATREGVRRLASRMEAG</sequence>
<dbReference type="PANTHER" id="PTHR46383">
    <property type="entry name" value="ASPARTATE AMINOTRANSFERASE"/>
    <property type="match status" value="1"/>
</dbReference>
<keyword evidence="3 6" id="KW-0032">Aminotransferase</keyword>
<proteinExistence type="inferred from homology"/>
<dbReference type="EC" id="2.6.1.-" evidence="6"/>
<protein>
    <recommendedName>
        <fullName evidence="6">Aminotransferase</fullName>
        <ecNumber evidence="6">2.6.1.-</ecNumber>
    </recommendedName>
</protein>
<dbReference type="Gene3D" id="3.40.640.10">
    <property type="entry name" value="Type I PLP-dependent aspartate aminotransferase-like (Major domain)"/>
    <property type="match status" value="1"/>
</dbReference>
<dbReference type="SUPFAM" id="SSF53383">
    <property type="entry name" value="PLP-dependent transferases"/>
    <property type="match status" value="1"/>
</dbReference>
<evidence type="ECO:0000256" key="1">
    <source>
        <dbReference type="ARBA" id="ARBA00001933"/>
    </source>
</evidence>
<feature type="domain" description="Aminotransferase class I/classII large" evidence="7">
    <location>
        <begin position="57"/>
        <end position="387"/>
    </location>
</feature>
<comment type="similarity">
    <text evidence="2 6">Belongs to the class-I pyridoxal-phosphate-dependent aminotransferase family.</text>
</comment>
<evidence type="ECO:0000256" key="3">
    <source>
        <dbReference type="ARBA" id="ARBA00022576"/>
    </source>
</evidence>
<dbReference type="PROSITE" id="PS00105">
    <property type="entry name" value="AA_TRANSFER_CLASS_1"/>
    <property type="match status" value="1"/>
</dbReference>
<name>A0A948RTR4_UNCEI</name>
<dbReference type="InterPro" id="IPR015421">
    <property type="entry name" value="PyrdxlP-dep_Trfase_major"/>
</dbReference>
<evidence type="ECO:0000259" key="7">
    <source>
        <dbReference type="Pfam" id="PF00155"/>
    </source>
</evidence>
<keyword evidence="5" id="KW-0663">Pyridoxal phosphate</keyword>
<dbReference type="Pfam" id="PF00155">
    <property type="entry name" value="Aminotran_1_2"/>
    <property type="match status" value="1"/>
</dbReference>
<organism evidence="8 9">
    <name type="scientific">Eiseniibacteriota bacterium</name>
    <dbReference type="NCBI Taxonomy" id="2212470"/>
    <lineage>
        <taxon>Bacteria</taxon>
        <taxon>Candidatus Eiseniibacteriota</taxon>
    </lineage>
</organism>
<evidence type="ECO:0000256" key="4">
    <source>
        <dbReference type="ARBA" id="ARBA00022679"/>
    </source>
</evidence>
<dbReference type="GO" id="GO:0030170">
    <property type="term" value="F:pyridoxal phosphate binding"/>
    <property type="evidence" value="ECO:0007669"/>
    <property type="project" value="InterPro"/>
</dbReference>
<evidence type="ECO:0000256" key="6">
    <source>
        <dbReference type="RuleBase" id="RU000481"/>
    </source>
</evidence>
<dbReference type="InterPro" id="IPR050596">
    <property type="entry name" value="AspAT/PAT-like"/>
</dbReference>
<evidence type="ECO:0000313" key="9">
    <source>
        <dbReference type="Proteomes" id="UP000777784"/>
    </source>
</evidence>
<keyword evidence="4 6" id="KW-0808">Transferase</keyword>
<dbReference type="InterPro" id="IPR004839">
    <property type="entry name" value="Aminotransferase_I/II_large"/>
</dbReference>
<dbReference type="CDD" id="cd00609">
    <property type="entry name" value="AAT_like"/>
    <property type="match status" value="1"/>
</dbReference>
<dbReference type="Proteomes" id="UP000777784">
    <property type="component" value="Unassembled WGS sequence"/>
</dbReference>
<evidence type="ECO:0000256" key="5">
    <source>
        <dbReference type="ARBA" id="ARBA00022898"/>
    </source>
</evidence>
<comment type="caution">
    <text evidence="8">The sequence shown here is derived from an EMBL/GenBank/DDBJ whole genome shotgun (WGS) entry which is preliminary data.</text>
</comment>
<dbReference type="GO" id="GO:0008483">
    <property type="term" value="F:transaminase activity"/>
    <property type="evidence" value="ECO:0007669"/>
    <property type="project" value="UniProtKB-KW"/>
</dbReference>
<gene>
    <name evidence="8" type="ORF">KJ970_01430</name>
</gene>
<comment type="cofactor">
    <cofactor evidence="1 6">
        <name>pyridoxal 5'-phosphate</name>
        <dbReference type="ChEBI" id="CHEBI:597326"/>
    </cofactor>
</comment>
<dbReference type="InterPro" id="IPR015424">
    <property type="entry name" value="PyrdxlP-dep_Trfase"/>
</dbReference>
<dbReference type="AlphaFoldDB" id="A0A948RTR4"/>
<dbReference type="EMBL" id="JAHJDP010000012">
    <property type="protein sequence ID" value="MBU2689564.1"/>
    <property type="molecule type" value="Genomic_DNA"/>
</dbReference>
<evidence type="ECO:0000256" key="2">
    <source>
        <dbReference type="ARBA" id="ARBA00007441"/>
    </source>
</evidence>
<dbReference type="GO" id="GO:0006520">
    <property type="term" value="P:amino acid metabolic process"/>
    <property type="evidence" value="ECO:0007669"/>
    <property type="project" value="InterPro"/>
</dbReference>
<accession>A0A948RTR4</accession>
<dbReference type="InterPro" id="IPR004838">
    <property type="entry name" value="NHTrfase_class1_PyrdxlP-BS"/>
</dbReference>